<proteinExistence type="predicted"/>
<dbReference type="InterPro" id="IPR052036">
    <property type="entry name" value="Hydrolase/PRTase-associated"/>
</dbReference>
<dbReference type="EMBL" id="JACVFC010000003">
    <property type="protein sequence ID" value="MBC9933235.1"/>
    <property type="molecule type" value="Genomic_DNA"/>
</dbReference>
<dbReference type="SUPFAM" id="SSF159501">
    <property type="entry name" value="EreA/ChaN-like"/>
    <property type="match status" value="1"/>
</dbReference>
<dbReference type="Gene3D" id="3.40.1660.10">
    <property type="entry name" value="EreA-like (biosynthetic domain)"/>
    <property type="match status" value="2"/>
</dbReference>
<organism evidence="2 3">
    <name type="scientific">Chitinophaga qingshengii</name>
    <dbReference type="NCBI Taxonomy" id="1569794"/>
    <lineage>
        <taxon>Bacteria</taxon>
        <taxon>Pseudomonadati</taxon>
        <taxon>Bacteroidota</taxon>
        <taxon>Chitinophagia</taxon>
        <taxon>Chitinophagales</taxon>
        <taxon>Chitinophagaceae</taxon>
        <taxon>Chitinophaga</taxon>
    </lineage>
</organism>
<dbReference type="Proteomes" id="UP000659124">
    <property type="component" value="Unassembled WGS sequence"/>
</dbReference>
<sequence>MLIRKSFRPLMLALAFYSHAASAQAPNIPHAAEIRSIDPADTRYADLEPLRAAIGKSRVVLLGEQTHGEATTFLAKTRLIQFLHEKMGFEVLAFESGLYDCARIWDNTVKGGQLSKEVIGSLFYMYATSQQMQPLFNYIQTQLKTSTPLTLSGFESQHTGEFAKKQLFPDFEQFLQQKHLSLSDSSWALFQRVSLATFNSNAYRPAAAEQTEFFRTLDKLKNSLSRERDKDGHFTTSPGFWLKVTESIESQAKRYWGLVSGNELSVRDKQMAENLIWLAEKAFPGKKIIVWAHNIHIAKNTNTLEDLTGKPIPFLQTFVPMGATVSKHFGKEAYVVGFSGSAGTYIDYGNGNTVNVPPVVPGSVEGRLDTAGYEQAFVNYRTAKGWLQQKQQATMFDFIPLKGIWPDIFDGLFYIHTSTPVDR</sequence>
<evidence type="ECO:0000256" key="1">
    <source>
        <dbReference type="SAM" id="SignalP"/>
    </source>
</evidence>
<reference evidence="2 3" key="1">
    <citation type="submission" date="2020-09" db="EMBL/GenBank/DDBJ databases">
        <title>Genome sequences of type strains of Chitinophaga qingshengii and Chitinophaga varians.</title>
        <authorList>
            <person name="Kittiwongwattana C."/>
        </authorList>
    </citation>
    <scope>NUCLEOTIDE SEQUENCE [LARGE SCALE GENOMIC DNA]</scope>
    <source>
        <strain evidence="2 3">JCM 30026</strain>
    </source>
</reference>
<gene>
    <name evidence="2" type="ORF">ICL07_22790</name>
</gene>
<dbReference type="InterPro" id="IPR007815">
    <property type="entry name" value="Emycin_Estase"/>
</dbReference>
<keyword evidence="1" id="KW-0732">Signal</keyword>
<protein>
    <submittedName>
        <fullName evidence="2">Erythromycin esterase family protein</fullName>
    </submittedName>
</protein>
<dbReference type="CDD" id="cd14728">
    <property type="entry name" value="Ere-like"/>
    <property type="match status" value="1"/>
</dbReference>
<keyword evidence="3" id="KW-1185">Reference proteome</keyword>
<evidence type="ECO:0000313" key="2">
    <source>
        <dbReference type="EMBL" id="MBC9933235.1"/>
    </source>
</evidence>
<evidence type="ECO:0000313" key="3">
    <source>
        <dbReference type="Proteomes" id="UP000659124"/>
    </source>
</evidence>
<feature type="chain" id="PRO_5046895719" evidence="1">
    <location>
        <begin position="21"/>
        <end position="423"/>
    </location>
</feature>
<name>A0ABR7TU99_9BACT</name>
<dbReference type="RefSeq" id="WP_188090352.1">
    <property type="nucleotide sequence ID" value="NZ_JACVFC010000003.1"/>
</dbReference>
<comment type="caution">
    <text evidence="2">The sequence shown here is derived from an EMBL/GenBank/DDBJ whole genome shotgun (WGS) entry which is preliminary data.</text>
</comment>
<feature type="signal peptide" evidence="1">
    <location>
        <begin position="1"/>
        <end position="20"/>
    </location>
</feature>
<dbReference type="PANTHER" id="PTHR31299">
    <property type="entry name" value="ESTERASE, PUTATIVE (AFU_ORTHOLOGUE AFUA_1G05850)-RELATED"/>
    <property type="match status" value="1"/>
</dbReference>
<accession>A0ABR7TU99</accession>
<dbReference type="PANTHER" id="PTHR31299:SF0">
    <property type="entry name" value="ESTERASE, PUTATIVE (AFU_ORTHOLOGUE AFUA_1G05850)-RELATED"/>
    <property type="match status" value="1"/>
</dbReference>
<dbReference type="Pfam" id="PF05139">
    <property type="entry name" value="Erythro_esteras"/>
    <property type="match status" value="1"/>
</dbReference>